<keyword evidence="5 8" id="KW-0812">Transmembrane</keyword>
<evidence type="ECO:0000256" key="6">
    <source>
        <dbReference type="ARBA" id="ARBA00022989"/>
    </source>
</evidence>
<evidence type="ECO:0000256" key="2">
    <source>
        <dbReference type="ARBA" id="ARBA00022448"/>
    </source>
</evidence>
<dbReference type="PANTHER" id="PTHR30465:SF0">
    <property type="entry name" value="OLIGOPEPTIDE TRANSPORT SYSTEM PERMEASE PROTEIN APPB"/>
    <property type="match status" value="1"/>
</dbReference>
<evidence type="ECO:0000256" key="3">
    <source>
        <dbReference type="ARBA" id="ARBA00022475"/>
    </source>
</evidence>
<comment type="subcellular location">
    <subcellularLocation>
        <location evidence="1">Cell inner membrane</location>
        <topology evidence="1">Multi-pass membrane protein</topology>
    </subcellularLocation>
    <subcellularLocation>
        <location evidence="8">Cell membrane</location>
        <topology evidence="8">Multi-pass membrane protein</topology>
    </subcellularLocation>
</comment>
<dbReference type="Proteomes" id="UP000282086">
    <property type="component" value="Chromosome"/>
</dbReference>
<evidence type="ECO:0000256" key="5">
    <source>
        <dbReference type="ARBA" id="ARBA00022692"/>
    </source>
</evidence>
<reference evidence="10 11" key="1">
    <citation type="submission" date="2018-12" db="EMBL/GenBank/DDBJ databases">
        <authorList>
            <consortium name="Pathogen Informatics"/>
        </authorList>
    </citation>
    <scope>NUCLEOTIDE SEQUENCE [LARGE SCALE GENOMIC DNA]</scope>
    <source>
        <strain evidence="10 11">NCTC129</strain>
    </source>
</reference>
<evidence type="ECO:0000256" key="8">
    <source>
        <dbReference type="RuleBase" id="RU363032"/>
    </source>
</evidence>
<gene>
    <name evidence="10" type="primary">oxd6B</name>
    <name evidence="10" type="ORF">NCTC129_00581</name>
</gene>
<keyword evidence="3" id="KW-1003">Cell membrane</keyword>
<dbReference type="EMBL" id="LR134140">
    <property type="protein sequence ID" value="VDZ94497.1"/>
    <property type="molecule type" value="Genomic_DNA"/>
</dbReference>
<dbReference type="InterPro" id="IPR035906">
    <property type="entry name" value="MetI-like_sf"/>
</dbReference>
<keyword evidence="2 8" id="KW-0813">Transport</keyword>
<evidence type="ECO:0000259" key="9">
    <source>
        <dbReference type="PROSITE" id="PS50928"/>
    </source>
</evidence>
<evidence type="ECO:0000256" key="1">
    <source>
        <dbReference type="ARBA" id="ARBA00004429"/>
    </source>
</evidence>
<keyword evidence="4" id="KW-0997">Cell inner membrane</keyword>
<feature type="transmembrane region" description="Helical" evidence="8">
    <location>
        <begin position="60"/>
        <end position="81"/>
    </location>
</feature>
<proteinExistence type="inferred from homology"/>
<protein>
    <submittedName>
        <fullName evidence="10">ABC transporter</fullName>
    </submittedName>
</protein>
<name>A0A447MU11_SALET</name>
<feature type="domain" description="ABC transmembrane type-1" evidence="9">
    <location>
        <begin position="19"/>
        <end position="227"/>
    </location>
</feature>
<dbReference type="PANTHER" id="PTHR30465">
    <property type="entry name" value="INNER MEMBRANE ABC TRANSPORTER"/>
    <property type="match status" value="1"/>
</dbReference>
<accession>A0A447MU11</accession>
<dbReference type="AlphaFoldDB" id="A0A447MU11"/>
<dbReference type="GO" id="GO:0055085">
    <property type="term" value="P:transmembrane transport"/>
    <property type="evidence" value="ECO:0007669"/>
    <property type="project" value="InterPro"/>
</dbReference>
<dbReference type="PROSITE" id="PS50928">
    <property type="entry name" value="ABC_TM1"/>
    <property type="match status" value="1"/>
</dbReference>
<dbReference type="Gene3D" id="1.10.3720.10">
    <property type="entry name" value="MetI-like"/>
    <property type="match status" value="1"/>
</dbReference>
<evidence type="ECO:0000313" key="11">
    <source>
        <dbReference type="Proteomes" id="UP000282086"/>
    </source>
</evidence>
<feature type="transmembrane region" description="Helical" evidence="8">
    <location>
        <begin position="20"/>
        <end position="48"/>
    </location>
</feature>
<keyword evidence="7 8" id="KW-0472">Membrane</keyword>
<dbReference type="Pfam" id="PF00528">
    <property type="entry name" value="BPD_transp_1"/>
    <property type="match status" value="1"/>
</dbReference>
<evidence type="ECO:0000313" key="10">
    <source>
        <dbReference type="EMBL" id="VDZ94497.1"/>
    </source>
</evidence>
<evidence type="ECO:0000256" key="7">
    <source>
        <dbReference type="ARBA" id="ARBA00023136"/>
    </source>
</evidence>
<dbReference type="GO" id="GO:0005886">
    <property type="term" value="C:plasma membrane"/>
    <property type="evidence" value="ECO:0007669"/>
    <property type="project" value="UniProtKB-SubCell"/>
</dbReference>
<dbReference type="CDD" id="cd06261">
    <property type="entry name" value="TM_PBP2"/>
    <property type="match status" value="1"/>
</dbReference>
<keyword evidence="6 8" id="KW-1133">Transmembrane helix</keyword>
<comment type="similarity">
    <text evidence="8">Belongs to the binding-protein-dependent transport system permease family.</text>
</comment>
<organism evidence="10 11">
    <name type="scientific">Salmonella enterica I</name>
    <dbReference type="NCBI Taxonomy" id="59201"/>
    <lineage>
        <taxon>Bacteria</taxon>
        <taxon>Pseudomonadati</taxon>
        <taxon>Pseudomonadota</taxon>
        <taxon>Gammaproteobacteria</taxon>
        <taxon>Enterobacterales</taxon>
        <taxon>Enterobacteriaceae</taxon>
        <taxon>Salmonella</taxon>
    </lineage>
</organism>
<sequence length="236" mass="25735">MGYSMLFNMPVASVIRERFATSFALLAGAWLLSGVLGVTLGFLAGRFLHRWPDKMICRISYLLSSLPTFWIAMLLLALFAVRWPVLPVCCAWDPGNNAGTALLSERLRHLVLPVYALSLLGMGQIALHTREKIASVMKSEFIRFARAQGDKGWSLLCHQVLRHAITPALCLQFASLGELMGGALLAEKVFAYPGLGQATIDAGLRGDVPLLMGIVFILYAISVCRKYDFSLACGGA</sequence>
<evidence type="ECO:0000256" key="4">
    <source>
        <dbReference type="ARBA" id="ARBA00022519"/>
    </source>
</evidence>
<dbReference type="InterPro" id="IPR000515">
    <property type="entry name" value="MetI-like"/>
</dbReference>
<dbReference type="SUPFAM" id="SSF161098">
    <property type="entry name" value="MetI-like"/>
    <property type="match status" value="1"/>
</dbReference>